<name>A0A6J2U628_DROLE</name>
<evidence type="ECO:0000256" key="2">
    <source>
        <dbReference type="SAM" id="MobiDB-lite"/>
    </source>
</evidence>
<dbReference type="SUPFAM" id="SSF57756">
    <property type="entry name" value="Retrovirus zinc finger-like domains"/>
    <property type="match status" value="1"/>
</dbReference>
<dbReference type="GeneID" id="115630524"/>
<evidence type="ECO:0000259" key="3">
    <source>
        <dbReference type="PROSITE" id="PS50158"/>
    </source>
</evidence>
<dbReference type="Gene3D" id="4.10.60.10">
    <property type="entry name" value="Zinc finger, CCHC-type"/>
    <property type="match status" value="1"/>
</dbReference>
<evidence type="ECO:0000313" key="4">
    <source>
        <dbReference type="Proteomes" id="UP000504634"/>
    </source>
</evidence>
<dbReference type="PROSITE" id="PS50158">
    <property type="entry name" value="ZF_CCHC"/>
    <property type="match status" value="1"/>
</dbReference>
<dbReference type="Pfam" id="PF03732">
    <property type="entry name" value="Retrotrans_gag"/>
    <property type="match status" value="1"/>
</dbReference>
<evidence type="ECO:0000256" key="1">
    <source>
        <dbReference type="PROSITE-ProRule" id="PRU00047"/>
    </source>
</evidence>
<feature type="domain" description="CCHC-type" evidence="3">
    <location>
        <begin position="311"/>
        <end position="324"/>
    </location>
</feature>
<sequence length="374" mass="42906">MELSSFISNSLQVMQNDLLLQLTERLAAAVETSVSTHLSRHNSVTQQSRSQSATNSSRSPDQLLRLAPGTTETNYVPIGRSVSNNGSELENRPEKIGQIINNWKLRFSGGTEGLSVDNFIYRVEALTHQTLGGNFALLCDNASLLFEGKANDFYWRFHKAEQTVRWNSLCMALRKQFRDTRSDVDIRELIRNRKQKEKENFDGFYDAVVQLVDRLEQTLDETTLVEILRRNLRPEVQHEILNIETRSVSKLREVCRKRECFLDEARRVHGYQKSTPFKRNVAEVFEENKSDIFSESDSDGNEEIGAMSLICWNCRREGHRYQDCVAKRKVFCYGCGTKNTYKPACPKCQKNLKVSTQGTRRPSCVQINQATNTD</sequence>
<dbReference type="InterPro" id="IPR036875">
    <property type="entry name" value="Znf_CCHC_sf"/>
</dbReference>
<evidence type="ECO:0000313" key="5">
    <source>
        <dbReference type="RefSeq" id="XP_030382988.1"/>
    </source>
</evidence>
<keyword evidence="1" id="KW-0863">Zinc-finger</keyword>
<feature type="compositionally biased region" description="Low complexity" evidence="2">
    <location>
        <begin position="45"/>
        <end position="59"/>
    </location>
</feature>
<keyword evidence="4" id="KW-1185">Reference proteome</keyword>
<dbReference type="AlphaFoldDB" id="A0A6J2U628"/>
<dbReference type="RefSeq" id="XP_030382988.1">
    <property type="nucleotide sequence ID" value="XM_030527128.1"/>
</dbReference>
<feature type="region of interest" description="Disordered" evidence="2">
    <location>
        <begin position="37"/>
        <end position="64"/>
    </location>
</feature>
<keyword evidence="1" id="KW-0479">Metal-binding</keyword>
<dbReference type="InterPro" id="IPR005162">
    <property type="entry name" value="Retrotrans_gag_dom"/>
</dbReference>
<dbReference type="GO" id="GO:0008270">
    <property type="term" value="F:zinc ion binding"/>
    <property type="evidence" value="ECO:0007669"/>
    <property type="project" value="UniProtKB-KW"/>
</dbReference>
<accession>A0A6J2U628</accession>
<protein>
    <submittedName>
        <fullName evidence="5">Uncharacterized protein LOC115630524</fullName>
    </submittedName>
</protein>
<gene>
    <name evidence="5" type="primary">LOC115630524</name>
</gene>
<dbReference type="Proteomes" id="UP000504634">
    <property type="component" value="Unplaced"/>
</dbReference>
<reference evidence="5" key="1">
    <citation type="submission" date="2025-08" db="UniProtKB">
        <authorList>
            <consortium name="RefSeq"/>
        </authorList>
    </citation>
    <scope>IDENTIFICATION</scope>
    <source>
        <strain evidence="5">11010-0011.00</strain>
        <tissue evidence="5">Whole body</tissue>
    </source>
</reference>
<organism evidence="4 5">
    <name type="scientific">Drosophila lebanonensis</name>
    <name type="common">Fruit fly</name>
    <name type="synonym">Scaptodrosophila lebanonensis</name>
    <dbReference type="NCBI Taxonomy" id="7225"/>
    <lineage>
        <taxon>Eukaryota</taxon>
        <taxon>Metazoa</taxon>
        <taxon>Ecdysozoa</taxon>
        <taxon>Arthropoda</taxon>
        <taxon>Hexapoda</taxon>
        <taxon>Insecta</taxon>
        <taxon>Pterygota</taxon>
        <taxon>Neoptera</taxon>
        <taxon>Endopterygota</taxon>
        <taxon>Diptera</taxon>
        <taxon>Brachycera</taxon>
        <taxon>Muscomorpha</taxon>
        <taxon>Ephydroidea</taxon>
        <taxon>Drosophilidae</taxon>
        <taxon>Scaptodrosophila</taxon>
    </lineage>
</organism>
<dbReference type="GO" id="GO:0003676">
    <property type="term" value="F:nucleic acid binding"/>
    <property type="evidence" value="ECO:0007669"/>
    <property type="project" value="InterPro"/>
</dbReference>
<proteinExistence type="predicted"/>
<dbReference type="OrthoDB" id="7701707at2759"/>
<keyword evidence="1" id="KW-0862">Zinc</keyword>
<dbReference type="InterPro" id="IPR001878">
    <property type="entry name" value="Znf_CCHC"/>
</dbReference>